<proteinExistence type="predicted"/>
<organism evidence="1 2">
    <name type="scientific">Halolamina litorea</name>
    <dbReference type="NCBI Taxonomy" id="1515593"/>
    <lineage>
        <taxon>Archaea</taxon>
        <taxon>Methanobacteriati</taxon>
        <taxon>Methanobacteriota</taxon>
        <taxon>Stenosarchaea group</taxon>
        <taxon>Halobacteria</taxon>
        <taxon>Halobacteriales</taxon>
        <taxon>Haloferacaceae</taxon>
    </lineage>
</organism>
<gene>
    <name evidence="1" type="ORF">ACFSAU_04695</name>
</gene>
<accession>A0ABD6BQ08</accession>
<dbReference type="EMBL" id="JBHUCZ010000001">
    <property type="protein sequence ID" value="MFD1566783.1"/>
    <property type="molecule type" value="Genomic_DNA"/>
</dbReference>
<dbReference type="InterPro" id="IPR055948">
    <property type="entry name" value="DUF7526"/>
</dbReference>
<protein>
    <submittedName>
        <fullName evidence="1">Uncharacterized protein</fullName>
    </submittedName>
</protein>
<sequence>MSERIEAEVIHAVPPSEQGDHDLEPDLQELAGSGHVLVCRRGGHPSIFELVWAMLRRKPIEPVTVISETGAVEGETIDAVVEETAIAGVYRVV</sequence>
<evidence type="ECO:0000313" key="1">
    <source>
        <dbReference type="EMBL" id="MFD1566783.1"/>
    </source>
</evidence>
<reference evidence="1 2" key="1">
    <citation type="journal article" date="2019" name="Int. J. Syst. Evol. Microbiol.">
        <title>The Global Catalogue of Microorganisms (GCM) 10K type strain sequencing project: providing services to taxonomists for standard genome sequencing and annotation.</title>
        <authorList>
            <consortium name="The Broad Institute Genomics Platform"/>
            <consortium name="The Broad Institute Genome Sequencing Center for Infectious Disease"/>
            <person name="Wu L."/>
            <person name="Ma J."/>
        </authorList>
    </citation>
    <scope>NUCLEOTIDE SEQUENCE [LARGE SCALE GENOMIC DNA]</scope>
    <source>
        <strain evidence="1 2">CGMCC 1.12859</strain>
    </source>
</reference>
<keyword evidence="2" id="KW-1185">Reference proteome</keyword>
<name>A0ABD6BQ08_9EURY</name>
<comment type="caution">
    <text evidence="1">The sequence shown here is derived from an EMBL/GenBank/DDBJ whole genome shotgun (WGS) entry which is preliminary data.</text>
</comment>
<dbReference type="AlphaFoldDB" id="A0ABD6BQ08"/>
<dbReference type="Proteomes" id="UP001597139">
    <property type="component" value="Unassembled WGS sequence"/>
</dbReference>
<dbReference type="Pfam" id="PF24370">
    <property type="entry name" value="DUF7526"/>
    <property type="match status" value="1"/>
</dbReference>
<evidence type="ECO:0000313" key="2">
    <source>
        <dbReference type="Proteomes" id="UP001597139"/>
    </source>
</evidence>
<dbReference type="RefSeq" id="WP_267646073.1">
    <property type="nucleotide sequence ID" value="NZ_JANHGR010000001.1"/>
</dbReference>